<proteinExistence type="inferred from homology"/>
<dbReference type="RefSeq" id="WP_062940832.1">
    <property type="nucleotide sequence ID" value="NZ_CP171845.1"/>
</dbReference>
<dbReference type="EMBL" id="LVYU01000078">
    <property type="protein sequence ID" value="KZB01796.1"/>
    <property type="molecule type" value="Genomic_DNA"/>
</dbReference>
<name>A0A154IMZ3_RHILE</name>
<comment type="caution">
    <text evidence="3">The sequence shown here is derived from an EMBL/GenBank/DDBJ whole genome shotgun (WGS) entry which is preliminary data.</text>
</comment>
<comment type="similarity">
    <text evidence="1">Belongs to the NipSnap family.</text>
</comment>
<gene>
    <name evidence="3" type="ORF">A4A59_12210</name>
</gene>
<dbReference type="Pfam" id="PF07978">
    <property type="entry name" value="NIPSNAP"/>
    <property type="match status" value="1"/>
</dbReference>
<sequence>MLLEERDYRIRAGFLGDFVDLYMNLGLPIQRAHLGEPIGFFTSEIGELNHFVSMWRWEDMADRATRRASMLADAGWPDYLASIRGLIDTQNIRFLTPTSFSPLI</sequence>
<dbReference type="InterPro" id="IPR012577">
    <property type="entry name" value="NIPSNAP"/>
</dbReference>
<dbReference type="Gene3D" id="3.30.70.100">
    <property type="match status" value="1"/>
</dbReference>
<reference evidence="3" key="1">
    <citation type="submission" date="2016-03" db="EMBL/GenBank/DDBJ databases">
        <title>Microsymbionts genomes from the relict species Vavilovia formosa.</title>
        <authorList>
            <person name="Chirak E."/>
            <person name="Kimeklis A."/>
            <person name="Kopat V."/>
            <person name="Andronov E."/>
        </authorList>
    </citation>
    <scope>NUCLEOTIDE SEQUENCE [LARGE SCALE GENOMIC DNA]</scope>
    <source>
        <strain evidence="3">Vaf12</strain>
    </source>
</reference>
<dbReference type="PANTHER" id="PTHR21017:SF17">
    <property type="entry name" value="PROTEIN NIPSNAP"/>
    <property type="match status" value="1"/>
</dbReference>
<dbReference type="AlphaFoldDB" id="A0A154IMZ3"/>
<organism evidence="3">
    <name type="scientific">Rhizobium leguminosarum</name>
    <dbReference type="NCBI Taxonomy" id="384"/>
    <lineage>
        <taxon>Bacteria</taxon>
        <taxon>Pseudomonadati</taxon>
        <taxon>Pseudomonadota</taxon>
        <taxon>Alphaproteobacteria</taxon>
        <taxon>Hyphomicrobiales</taxon>
        <taxon>Rhizobiaceae</taxon>
        <taxon>Rhizobium/Agrobacterium group</taxon>
        <taxon>Rhizobium</taxon>
    </lineage>
</organism>
<accession>A0A154IMZ3</accession>
<evidence type="ECO:0000256" key="1">
    <source>
        <dbReference type="ARBA" id="ARBA00005291"/>
    </source>
</evidence>
<protein>
    <submittedName>
        <fullName evidence="3">NIPSNAP domain containing protein</fullName>
    </submittedName>
</protein>
<evidence type="ECO:0000259" key="2">
    <source>
        <dbReference type="Pfam" id="PF07978"/>
    </source>
</evidence>
<evidence type="ECO:0000313" key="3">
    <source>
        <dbReference type="EMBL" id="KZB01796.1"/>
    </source>
</evidence>
<dbReference type="InterPro" id="IPR011008">
    <property type="entry name" value="Dimeric_a/b-barrel"/>
</dbReference>
<feature type="domain" description="NIPSNAP" evidence="2">
    <location>
        <begin position="4"/>
        <end position="102"/>
    </location>
</feature>
<dbReference type="SUPFAM" id="SSF54909">
    <property type="entry name" value="Dimeric alpha+beta barrel"/>
    <property type="match status" value="1"/>
</dbReference>
<dbReference type="InterPro" id="IPR051557">
    <property type="entry name" value="NipSnap_domain"/>
</dbReference>
<dbReference type="PANTHER" id="PTHR21017">
    <property type="entry name" value="NIPSNAP-RELATED"/>
    <property type="match status" value="1"/>
</dbReference>